<keyword evidence="1" id="KW-0812">Transmembrane</keyword>
<evidence type="ECO:0000256" key="1">
    <source>
        <dbReference type="SAM" id="Phobius"/>
    </source>
</evidence>
<gene>
    <name evidence="2" type="ORF">D3H55_15540</name>
</gene>
<evidence type="ECO:0000313" key="3">
    <source>
        <dbReference type="Proteomes" id="UP000265801"/>
    </source>
</evidence>
<evidence type="ECO:0000313" key="2">
    <source>
        <dbReference type="EMBL" id="RIW31383.1"/>
    </source>
</evidence>
<accession>A0A3A1QU16</accession>
<protein>
    <recommendedName>
        <fullName evidence="4">DUF4129 domain-containing protein</fullName>
    </recommendedName>
</protein>
<dbReference type="AlphaFoldDB" id="A0A3A1QU16"/>
<comment type="caution">
    <text evidence="2">The sequence shown here is derived from an EMBL/GenBank/DDBJ whole genome shotgun (WGS) entry which is preliminary data.</text>
</comment>
<keyword evidence="3" id="KW-1185">Reference proteome</keyword>
<keyword evidence="1" id="KW-1133">Transmembrane helix</keyword>
<dbReference type="PROSITE" id="PS51257">
    <property type="entry name" value="PROKAR_LIPOPROTEIN"/>
    <property type="match status" value="1"/>
</dbReference>
<dbReference type="EMBL" id="QXIR01000022">
    <property type="protein sequence ID" value="RIW31383.1"/>
    <property type="molecule type" value="Genomic_DNA"/>
</dbReference>
<sequence>MKKLIVVLFLVVGIGCGYLITTLSSSVASGIRDNFIYEDNEKKPPFEWTNRYTLLDEEPKRGRWIYYDKIDELFDEWHFDSGTSKKKIITYSISALLFITIITIVLIRYSKKRARKREIADGETITEASVNEEIEYDHTPEVIDTSAYDDLHKIRRILIEWENSLSSSSKKKPQETISEWFRRISGPVDIIHTYEKVRYGDKIISEEEITTFKNSLSNS</sequence>
<proteinExistence type="predicted"/>
<keyword evidence="1" id="KW-0472">Membrane</keyword>
<reference evidence="2 3" key="1">
    <citation type="submission" date="2018-09" db="EMBL/GenBank/DDBJ databases">
        <title>Bacillus saliacetes sp. nov., isolated from Thai shrimp paste (Ka-pi).</title>
        <authorList>
            <person name="Daroonpunt R."/>
            <person name="Tanasupawat S."/>
            <person name="Yiamsombut S."/>
        </authorList>
    </citation>
    <scope>NUCLEOTIDE SEQUENCE [LARGE SCALE GENOMIC DNA]</scope>
    <source>
        <strain evidence="2 3">SKP7-4</strain>
    </source>
</reference>
<dbReference type="OrthoDB" id="2837083at2"/>
<organism evidence="2 3">
    <name type="scientific">Bacillus salacetis</name>
    <dbReference type="NCBI Taxonomy" id="2315464"/>
    <lineage>
        <taxon>Bacteria</taxon>
        <taxon>Bacillati</taxon>
        <taxon>Bacillota</taxon>
        <taxon>Bacilli</taxon>
        <taxon>Bacillales</taxon>
        <taxon>Bacillaceae</taxon>
        <taxon>Bacillus</taxon>
    </lineage>
</organism>
<dbReference type="RefSeq" id="WP_119548237.1">
    <property type="nucleotide sequence ID" value="NZ_QXIR01000022.1"/>
</dbReference>
<name>A0A3A1QU16_9BACI</name>
<dbReference type="Proteomes" id="UP000265801">
    <property type="component" value="Unassembled WGS sequence"/>
</dbReference>
<feature type="transmembrane region" description="Helical" evidence="1">
    <location>
        <begin position="88"/>
        <end position="107"/>
    </location>
</feature>
<evidence type="ECO:0008006" key="4">
    <source>
        <dbReference type="Google" id="ProtNLM"/>
    </source>
</evidence>